<feature type="compositionally biased region" description="Low complexity" evidence="1">
    <location>
        <begin position="219"/>
        <end position="270"/>
    </location>
</feature>
<feature type="chain" id="PRO_5039626055" description="Cohesin domain-containing protein" evidence="3">
    <location>
        <begin position="25"/>
        <end position="312"/>
    </location>
</feature>
<gene>
    <name evidence="4" type="ORF">SAMN02910265_02715</name>
</gene>
<accession>A0A1H6KTU5</accession>
<feature type="signal peptide" evidence="3">
    <location>
        <begin position="1"/>
        <end position="24"/>
    </location>
</feature>
<evidence type="ECO:0000256" key="3">
    <source>
        <dbReference type="SAM" id="SignalP"/>
    </source>
</evidence>
<evidence type="ECO:0000256" key="2">
    <source>
        <dbReference type="SAM" id="Phobius"/>
    </source>
</evidence>
<name>A0A1H6KTU5_RUMFL</name>
<sequence length="312" mass="32722">MKLVNSVIGLAAAMAVLPSCVCFCAEAEYEAPSDIEVSVGSCEIDRSQLSGDTIVELPVSINNNCGFVSLNVLFELDSRLSFAGDYEAAAKAKKLTGVNIYNCYDSGNTISACFEVSGRSRFTDNGEIGALRVSIPENTPAGEYGISMPDSAGEFEVMIFTYNSNDAMFGRECFSALNGGSIIITDKYHEDQSDSGSNEEENNAQQPAAEAEDTGEKASAVTTAESTTTVTSSTSTAFKTTSTVSSTSSDRSSETQTTAAVTSSVETSSADEVKSDLKKGRNRNMFAPVLAASLLVIGAAVVFVVKKGGKSK</sequence>
<feature type="region of interest" description="Disordered" evidence="1">
    <location>
        <begin position="189"/>
        <end position="276"/>
    </location>
</feature>
<keyword evidence="2" id="KW-0472">Membrane</keyword>
<keyword evidence="2" id="KW-1133">Transmembrane helix</keyword>
<proteinExistence type="predicted"/>
<evidence type="ECO:0000313" key="5">
    <source>
        <dbReference type="Proteomes" id="UP000183190"/>
    </source>
</evidence>
<reference evidence="4 5" key="1">
    <citation type="submission" date="2016-10" db="EMBL/GenBank/DDBJ databases">
        <authorList>
            <person name="de Groot N.N."/>
        </authorList>
    </citation>
    <scope>NUCLEOTIDE SEQUENCE [LARGE SCALE GENOMIC DNA]</scope>
    <source>
        <strain evidence="4 5">YAD2003</strain>
    </source>
</reference>
<organism evidence="4 5">
    <name type="scientific">Ruminococcus flavefaciens</name>
    <dbReference type="NCBI Taxonomy" id="1265"/>
    <lineage>
        <taxon>Bacteria</taxon>
        <taxon>Bacillati</taxon>
        <taxon>Bacillota</taxon>
        <taxon>Clostridia</taxon>
        <taxon>Eubacteriales</taxon>
        <taxon>Oscillospiraceae</taxon>
        <taxon>Ruminococcus</taxon>
    </lineage>
</organism>
<dbReference type="AlphaFoldDB" id="A0A1H6KTU5"/>
<evidence type="ECO:0008006" key="6">
    <source>
        <dbReference type="Google" id="ProtNLM"/>
    </source>
</evidence>
<protein>
    <recommendedName>
        <fullName evidence="6">Cohesin domain-containing protein</fullName>
    </recommendedName>
</protein>
<evidence type="ECO:0000313" key="4">
    <source>
        <dbReference type="EMBL" id="SEH79120.1"/>
    </source>
</evidence>
<keyword evidence="3" id="KW-0732">Signal</keyword>
<dbReference type="EMBL" id="FNWV01000012">
    <property type="protein sequence ID" value="SEH79120.1"/>
    <property type="molecule type" value="Genomic_DNA"/>
</dbReference>
<dbReference type="RefSeq" id="WP_074718308.1">
    <property type="nucleotide sequence ID" value="NZ_FNWV01000012.1"/>
</dbReference>
<dbReference type="OrthoDB" id="1822208at2"/>
<dbReference type="Proteomes" id="UP000183190">
    <property type="component" value="Unassembled WGS sequence"/>
</dbReference>
<keyword evidence="2" id="KW-0812">Transmembrane</keyword>
<dbReference type="Gene3D" id="2.60.40.680">
    <property type="match status" value="1"/>
</dbReference>
<feature type="transmembrane region" description="Helical" evidence="2">
    <location>
        <begin position="285"/>
        <end position="305"/>
    </location>
</feature>
<evidence type="ECO:0000256" key="1">
    <source>
        <dbReference type="SAM" id="MobiDB-lite"/>
    </source>
</evidence>